<dbReference type="EMBL" id="VTPC01082787">
    <property type="protein sequence ID" value="KAF2887574.1"/>
    <property type="molecule type" value="Genomic_DNA"/>
</dbReference>
<accession>A0A8K0CHQ3</accession>
<dbReference type="Proteomes" id="UP000801492">
    <property type="component" value="Unassembled WGS sequence"/>
</dbReference>
<sequence length="146" mass="17261">MRNLWRDNATDVMRKAAEEENKKNSRITGIKLNFAEKGKARNVECHKSYGENCEKLNMNPLDFKIELRTFLEQLARTEEEIQEIQTQAKNERESDIWYLERRNRLTASTLGKVGKRQNTTSCRSFVGRIRYPRPLYACSIEWQESN</sequence>
<organism evidence="2 3">
    <name type="scientific">Ignelater luminosus</name>
    <name type="common">Cucubano</name>
    <name type="synonym">Pyrophorus luminosus</name>
    <dbReference type="NCBI Taxonomy" id="2038154"/>
    <lineage>
        <taxon>Eukaryota</taxon>
        <taxon>Metazoa</taxon>
        <taxon>Ecdysozoa</taxon>
        <taxon>Arthropoda</taxon>
        <taxon>Hexapoda</taxon>
        <taxon>Insecta</taxon>
        <taxon>Pterygota</taxon>
        <taxon>Neoptera</taxon>
        <taxon>Endopterygota</taxon>
        <taxon>Coleoptera</taxon>
        <taxon>Polyphaga</taxon>
        <taxon>Elateriformia</taxon>
        <taxon>Elateroidea</taxon>
        <taxon>Elateridae</taxon>
        <taxon>Agrypninae</taxon>
        <taxon>Pyrophorini</taxon>
        <taxon>Ignelater</taxon>
    </lineage>
</organism>
<keyword evidence="1" id="KW-0175">Coiled coil</keyword>
<evidence type="ECO:0000256" key="1">
    <source>
        <dbReference type="SAM" id="Coils"/>
    </source>
</evidence>
<proteinExistence type="predicted"/>
<protein>
    <submittedName>
        <fullName evidence="2">Uncharacterized protein</fullName>
    </submittedName>
</protein>
<reference evidence="2" key="1">
    <citation type="submission" date="2019-08" db="EMBL/GenBank/DDBJ databases">
        <title>The genome of the North American firefly Photinus pyralis.</title>
        <authorList>
            <consortium name="Photinus pyralis genome working group"/>
            <person name="Fallon T.R."/>
            <person name="Sander Lower S.E."/>
            <person name="Weng J.-K."/>
        </authorList>
    </citation>
    <scope>NUCLEOTIDE SEQUENCE</scope>
    <source>
        <strain evidence="2">TRF0915ILg1</strain>
        <tissue evidence="2">Whole body</tissue>
    </source>
</reference>
<name>A0A8K0CHQ3_IGNLU</name>
<evidence type="ECO:0000313" key="2">
    <source>
        <dbReference type="EMBL" id="KAF2887574.1"/>
    </source>
</evidence>
<feature type="coiled-coil region" evidence="1">
    <location>
        <begin position="67"/>
        <end position="94"/>
    </location>
</feature>
<comment type="caution">
    <text evidence="2">The sequence shown here is derived from an EMBL/GenBank/DDBJ whole genome shotgun (WGS) entry which is preliminary data.</text>
</comment>
<dbReference type="AlphaFoldDB" id="A0A8K0CHQ3"/>
<evidence type="ECO:0000313" key="3">
    <source>
        <dbReference type="Proteomes" id="UP000801492"/>
    </source>
</evidence>
<keyword evidence="3" id="KW-1185">Reference proteome</keyword>
<gene>
    <name evidence="2" type="ORF">ILUMI_18596</name>
</gene>